<name>A0A6H0XQZ0_9PEZI</name>
<feature type="compositionally biased region" description="Basic and acidic residues" evidence="1">
    <location>
        <begin position="103"/>
        <end position="128"/>
    </location>
</feature>
<dbReference type="OrthoDB" id="5431248at2759"/>
<dbReference type="Proteomes" id="UP000503462">
    <property type="component" value="Chromosome 2"/>
</dbReference>
<evidence type="ECO:0000313" key="3">
    <source>
        <dbReference type="Proteomes" id="UP000503462"/>
    </source>
</evidence>
<protein>
    <submittedName>
        <fullName evidence="2">Uncharacterized protein</fullName>
    </submittedName>
</protein>
<reference evidence="2 3" key="1">
    <citation type="journal article" date="2016" name="Sci. Rep.">
        <title>Peltaster fructicola genome reveals evolution from an invasive phytopathogen to an ectophytic parasite.</title>
        <authorList>
            <person name="Xu C."/>
            <person name="Chen H."/>
            <person name="Gleason M.L."/>
            <person name="Xu J.R."/>
            <person name="Liu H."/>
            <person name="Zhang R."/>
            <person name="Sun G."/>
        </authorList>
    </citation>
    <scope>NUCLEOTIDE SEQUENCE [LARGE SCALE GENOMIC DNA]</scope>
    <source>
        <strain evidence="2 3">LNHT1506</strain>
    </source>
</reference>
<feature type="region of interest" description="Disordered" evidence="1">
    <location>
        <begin position="101"/>
        <end position="231"/>
    </location>
</feature>
<dbReference type="AlphaFoldDB" id="A0A6H0XQZ0"/>
<feature type="compositionally biased region" description="Low complexity" evidence="1">
    <location>
        <begin position="217"/>
        <end position="231"/>
    </location>
</feature>
<evidence type="ECO:0000256" key="1">
    <source>
        <dbReference type="SAM" id="MobiDB-lite"/>
    </source>
</evidence>
<organism evidence="2 3">
    <name type="scientific">Peltaster fructicola</name>
    <dbReference type="NCBI Taxonomy" id="286661"/>
    <lineage>
        <taxon>Eukaryota</taxon>
        <taxon>Fungi</taxon>
        <taxon>Dikarya</taxon>
        <taxon>Ascomycota</taxon>
        <taxon>Pezizomycotina</taxon>
        <taxon>Dothideomycetes</taxon>
        <taxon>Dothideomycetes incertae sedis</taxon>
        <taxon>Peltaster</taxon>
    </lineage>
</organism>
<proteinExistence type="predicted"/>
<dbReference type="EMBL" id="CP051140">
    <property type="protein sequence ID" value="QIW97057.1"/>
    <property type="molecule type" value="Genomic_DNA"/>
</dbReference>
<evidence type="ECO:0000313" key="2">
    <source>
        <dbReference type="EMBL" id="QIW97057.1"/>
    </source>
</evidence>
<feature type="region of interest" description="Disordered" evidence="1">
    <location>
        <begin position="1"/>
        <end position="64"/>
    </location>
</feature>
<accession>A0A6H0XQZ0</accession>
<feature type="compositionally biased region" description="Low complexity" evidence="1">
    <location>
        <begin position="1"/>
        <end position="22"/>
    </location>
</feature>
<sequence length="278" mass="30412">MPPKETPSMSTATTSSPTSPTSERSYFSARPLNFSRPRPVDFSPGNRVHHDKSDSCGTPSTIPSFDFFEEPDHKQSAAVAVAPTVVLGNTEKEVVPDVVDFPWDEHLKDMRPNKDYRSSGEGRREPRRLYQPGGTTQSHAVELPLSSPPFELQRSKSASAPEVVPQRKTPATTAQPPPRTVAHKATPSLEGVPEEDWDGEDVRSHHTVSENGDVAELGDSGSSLWSSSSYGSEELTTKEIKKLRKKGINPALYAEMKAARRGRGRFSVNILSGNAYLS</sequence>
<keyword evidence="3" id="KW-1185">Reference proteome</keyword>
<gene>
    <name evidence="2" type="ORF">AMS68_002575</name>
</gene>